<dbReference type="Gene3D" id="3.20.20.140">
    <property type="entry name" value="Metal-dependent hydrolases"/>
    <property type="match status" value="1"/>
</dbReference>
<dbReference type="Proteomes" id="UP001597402">
    <property type="component" value="Unassembled WGS sequence"/>
</dbReference>
<dbReference type="SUPFAM" id="SSF51556">
    <property type="entry name" value="Metallo-dependent hydrolases"/>
    <property type="match status" value="1"/>
</dbReference>
<evidence type="ECO:0000256" key="3">
    <source>
        <dbReference type="ARBA" id="ARBA00022801"/>
    </source>
</evidence>
<dbReference type="InterPro" id="IPR011059">
    <property type="entry name" value="Metal-dep_hydrolase_composite"/>
</dbReference>
<dbReference type="EC" id="3.5.1.25" evidence="7"/>
<accession>A0ABW4XFX7</accession>
<dbReference type="Gene3D" id="2.30.40.10">
    <property type="entry name" value="Urease, subunit C, domain 1"/>
    <property type="match status" value="1"/>
</dbReference>
<protein>
    <submittedName>
        <fullName evidence="7">N-acetylglucosamine-6-phosphate deacetylase</fullName>
        <ecNumber evidence="7">3.5.1.25</ecNumber>
    </submittedName>
</protein>
<feature type="domain" description="Amidohydrolase-related" evidence="6">
    <location>
        <begin position="65"/>
        <end position="391"/>
    </location>
</feature>
<sequence length="418" mass="42575">MPSRPEPVEEPSGRHLVRGDLVSSGRRLDDAVVLVEEGRIGWVGPATSWPGDAGDLPAPAPGRLLLPGLVDVHCHGGAGHGFPEADAEGMRAAADHHLRHGTTTLIGSLVSAPADQLERRVRALLPLVASGRLAGIHLEGPFLSTARCGAQDPRSIVPGDPGLLRRLVDAGEGAIRSVTLAPETARLTELLGILAAAGVTPSFGHTDASARMTRAAIAAVGGRRLGATHLFNGMPPLHSRAPGPVAACLAAAAQGSMVVELIGDGVHLADETVATVFALVGPGQIALTTDAMAAAGMPDGRYPLGPMTVEVVGGVARLPGEPGDAGAIAGGTARLLDVVRRAVRNAGVPLPDAVTAATATPARLLGLDSEVGDVVPGRRADLLITDADLEPRAVLLTGRRVDTERATPAGTRTPTEVH</sequence>
<dbReference type="InterPro" id="IPR032466">
    <property type="entry name" value="Metal_Hydrolase"/>
</dbReference>
<name>A0ABW4XFX7_9ACTN</name>
<dbReference type="PANTHER" id="PTHR11113:SF14">
    <property type="entry name" value="N-ACETYLGLUCOSAMINE-6-PHOSPHATE DEACETYLASE"/>
    <property type="match status" value="1"/>
</dbReference>
<evidence type="ECO:0000313" key="8">
    <source>
        <dbReference type="Proteomes" id="UP001597402"/>
    </source>
</evidence>
<dbReference type="SUPFAM" id="SSF51338">
    <property type="entry name" value="Composite domain of metallo-dependent hydrolases"/>
    <property type="match status" value="1"/>
</dbReference>
<evidence type="ECO:0000256" key="2">
    <source>
        <dbReference type="ARBA" id="ARBA00022723"/>
    </source>
</evidence>
<dbReference type="PIRSF" id="PIRSF038994">
    <property type="entry name" value="NagA"/>
    <property type="match status" value="1"/>
</dbReference>
<reference evidence="8" key="1">
    <citation type="journal article" date="2019" name="Int. J. Syst. Evol. Microbiol.">
        <title>The Global Catalogue of Microorganisms (GCM) 10K type strain sequencing project: providing services to taxonomists for standard genome sequencing and annotation.</title>
        <authorList>
            <consortium name="The Broad Institute Genomics Platform"/>
            <consortium name="The Broad Institute Genome Sequencing Center for Infectious Disease"/>
            <person name="Wu L."/>
            <person name="Ma J."/>
        </authorList>
    </citation>
    <scope>NUCLEOTIDE SEQUENCE [LARGE SCALE GENOMIC DNA]</scope>
    <source>
        <strain evidence="8">JCM 3338</strain>
    </source>
</reference>
<dbReference type="GO" id="GO:0008448">
    <property type="term" value="F:N-acetylglucosamine-6-phosphate deacetylase activity"/>
    <property type="evidence" value="ECO:0007669"/>
    <property type="project" value="UniProtKB-EC"/>
</dbReference>
<evidence type="ECO:0000256" key="5">
    <source>
        <dbReference type="PIRNR" id="PIRNR038994"/>
    </source>
</evidence>
<evidence type="ECO:0000256" key="4">
    <source>
        <dbReference type="ARBA" id="ARBA00023277"/>
    </source>
</evidence>
<comment type="caution">
    <text evidence="7">The sequence shown here is derived from an EMBL/GenBank/DDBJ whole genome shotgun (WGS) entry which is preliminary data.</text>
</comment>
<evidence type="ECO:0000259" key="6">
    <source>
        <dbReference type="Pfam" id="PF01979"/>
    </source>
</evidence>
<evidence type="ECO:0000256" key="1">
    <source>
        <dbReference type="ARBA" id="ARBA00010716"/>
    </source>
</evidence>
<dbReference type="InterPro" id="IPR003764">
    <property type="entry name" value="GlcNAc_6-P_deAcase"/>
</dbReference>
<organism evidence="7 8">
    <name type="scientific">Blastococcus deserti</name>
    <dbReference type="NCBI Taxonomy" id="2259033"/>
    <lineage>
        <taxon>Bacteria</taxon>
        <taxon>Bacillati</taxon>
        <taxon>Actinomycetota</taxon>
        <taxon>Actinomycetes</taxon>
        <taxon>Geodermatophilales</taxon>
        <taxon>Geodermatophilaceae</taxon>
        <taxon>Blastococcus</taxon>
    </lineage>
</organism>
<dbReference type="RefSeq" id="WP_376880061.1">
    <property type="nucleotide sequence ID" value="NZ_JBHUHP010000030.1"/>
</dbReference>
<dbReference type="EMBL" id="JBHUHP010000030">
    <property type="protein sequence ID" value="MFD2093894.1"/>
    <property type="molecule type" value="Genomic_DNA"/>
</dbReference>
<gene>
    <name evidence="7" type="ORF">ACFSHS_20205</name>
</gene>
<dbReference type="InterPro" id="IPR006680">
    <property type="entry name" value="Amidohydro-rel"/>
</dbReference>
<keyword evidence="8" id="KW-1185">Reference proteome</keyword>
<dbReference type="PANTHER" id="PTHR11113">
    <property type="entry name" value="N-ACETYLGLUCOSAMINE-6-PHOSPHATE DEACETYLASE"/>
    <property type="match status" value="1"/>
</dbReference>
<evidence type="ECO:0000313" key="7">
    <source>
        <dbReference type="EMBL" id="MFD2093894.1"/>
    </source>
</evidence>
<comment type="similarity">
    <text evidence="1 5">Belongs to the metallo-dependent hydrolases superfamily. NagA family.</text>
</comment>
<keyword evidence="4 5" id="KW-0119">Carbohydrate metabolism</keyword>
<dbReference type="Pfam" id="PF01979">
    <property type="entry name" value="Amidohydro_1"/>
    <property type="match status" value="1"/>
</dbReference>
<keyword evidence="2" id="KW-0479">Metal-binding</keyword>
<proteinExistence type="inferred from homology"/>
<keyword evidence="3 5" id="KW-0378">Hydrolase</keyword>